<keyword evidence="3" id="KW-1185">Reference proteome</keyword>
<dbReference type="Proteomes" id="UP001152755">
    <property type="component" value="Unassembled WGS sequence"/>
</dbReference>
<protein>
    <recommendedName>
        <fullName evidence="4">Tripartite tricarboxylate transporter substrate binding protein</fullName>
    </recommendedName>
</protein>
<dbReference type="AlphaFoldDB" id="A0A9X4RJ27"/>
<evidence type="ECO:0008006" key="4">
    <source>
        <dbReference type="Google" id="ProtNLM"/>
    </source>
</evidence>
<evidence type="ECO:0000256" key="1">
    <source>
        <dbReference type="SAM" id="SignalP"/>
    </source>
</evidence>
<keyword evidence="1" id="KW-0732">Signal</keyword>
<gene>
    <name evidence="2" type="ORF">NVS88_19375</name>
</gene>
<reference evidence="2" key="1">
    <citation type="submission" date="2022-08" db="EMBL/GenBank/DDBJ databases">
        <title>Genome analysis of Corynebacteriales strain.</title>
        <authorList>
            <person name="Lee S.D."/>
        </authorList>
    </citation>
    <scope>NUCLEOTIDE SEQUENCE</scope>
    <source>
        <strain evidence="2">D3-21</strain>
    </source>
</reference>
<accession>A0A9X4RJ27</accession>
<sequence>MRTTFARALAVGAIVVSLGAVAAPAASAQQQRPLGNGSLNICFVVPLPGSANLLWCL</sequence>
<organism evidence="2 3">
    <name type="scientific">Speluncibacter jeojiensis</name>
    <dbReference type="NCBI Taxonomy" id="2710754"/>
    <lineage>
        <taxon>Bacteria</taxon>
        <taxon>Bacillati</taxon>
        <taxon>Actinomycetota</taxon>
        <taxon>Actinomycetes</taxon>
        <taxon>Mycobacteriales</taxon>
        <taxon>Speluncibacteraceae</taxon>
        <taxon>Speluncibacter</taxon>
    </lineage>
</organism>
<proteinExistence type="predicted"/>
<name>A0A9X4RJ27_9ACTN</name>
<evidence type="ECO:0000313" key="3">
    <source>
        <dbReference type="Proteomes" id="UP001152755"/>
    </source>
</evidence>
<evidence type="ECO:0000313" key="2">
    <source>
        <dbReference type="EMBL" id="MDG3016716.1"/>
    </source>
</evidence>
<comment type="caution">
    <text evidence="2">The sequence shown here is derived from an EMBL/GenBank/DDBJ whole genome shotgun (WGS) entry which is preliminary data.</text>
</comment>
<dbReference type="RefSeq" id="WP_332520647.1">
    <property type="nucleotide sequence ID" value="NZ_JANRHA010000016.1"/>
</dbReference>
<feature type="chain" id="PRO_5040814296" description="Tripartite tricarboxylate transporter substrate binding protein" evidence="1">
    <location>
        <begin position="23"/>
        <end position="57"/>
    </location>
</feature>
<dbReference type="EMBL" id="JANRHA010000016">
    <property type="protein sequence ID" value="MDG3016716.1"/>
    <property type="molecule type" value="Genomic_DNA"/>
</dbReference>
<feature type="signal peptide" evidence="1">
    <location>
        <begin position="1"/>
        <end position="22"/>
    </location>
</feature>